<dbReference type="GO" id="GO:0004519">
    <property type="term" value="F:endonuclease activity"/>
    <property type="evidence" value="ECO:0007669"/>
    <property type="project" value="UniProtKB-KW"/>
</dbReference>
<sequence length="365" mass="41731">MFKNKLLKSLVIPAVLPFVIISANCENKTSTKQENDTNKEQNTNASNQTSADNSTNNQKIETIQNQNSYDYKTYTLPSVRDWTNINNGKLVYDNNSDYSSKYYSSLNGLKGEELFNAIFNNQKKYVNGIKSYGDLYKTYETAFIDRYFEKDGTILDIYSEVEKGSDPYEFPVGYYEGTGSKGSLRGYKGTKEGYMYNREHMIPQSWFNKVSPTRNDAHFVWPSDKQVNNDRGNDPHYYAPTGTQSANGTKVIKGTATEPIDLFKGDTARAYFYFQATHQNALSKGGNVLFTNAFPYFQKKYLDCYEDWSKKDPVDLVEVDRNNAIARNQGGLRNPFIDYPELVELIWGKTNKTFVNRGVLVDIIK</sequence>
<evidence type="ECO:0000313" key="6">
    <source>
        <dbReference type="Proteomes" id="UP001477443"/>
    </source>
</evidence>
<dbReference type="PANTHER" id="PTHR33607:SF2">
    <property type="entry name" value="ENDONUCLEASE-1"/>
    <property type="match status" value="1"/>
</dbReference>
<dbReference type="PANTHER" id="PTHR33607">
    <property type="entry name" value="ENDONUCLEASE-1"/>
    <property type="match status" value="1"/>
</dbReference>
<evidence type="ECO:0000256" key="1">
    <source>
        <dbReference type="ARBA" id="ARBA00022722"/>
    </source>
</evidence>
<evidence type="ECO:0000256" key="4">
    <source>
        <dbReference type="SAM" id="SignalP"/>
    </source>
</evidence>
<name>A0ABZ2RPQ8_9BACT</name>
<keyword evidence="1" id="KW-0540">Nuclease</keyword>
<feature type="region of interest" description="Disordered" evidence="3">
    <location>
        <begin position="29"/>
        <end position="58"/>
    </location>
</feature>
<evidence type="ECO:0000313" key="5">
    <source>
        <dbReference type="EMBL" id="WXL29023.1"/>
    </source>
</evidence>
<keyword evidence="4" id="KW-0732">Signal</keyword>
<dbReference type="Proteomes" id="UP001477443">
    <property type="component" value="Chromosome"/>
</dbReference>
<evidence type="ECO:0000256" key="3">
    <source>
        <dbReference type="SAM" id="MobiDB-lite"/>
    </source>
</evidence>
<accession>A0ABZ2RPQ8</accession>
<evidence type="ECO:0000256" key="2">
    <source>
        <dbReference type="ARBA" id="ARBA00022801"/>
    </source>
</evidence>
<dbReference type="SUPFAM" id="SSF54060">
    <property type="entry name" value="His-Me finger endonucleases"/>
    <property type="match status" value="1"/>
</dbReference>
<gene>
    <name evidence="5" type="ORF">WG617_03335</name>
</gene>
<dbReference type="EMBL" id="CP148067">
    <property type="protein sequence ID" value="WXL29023.1"/>
    <property type="molecule type" value="Genomic_DNA"/>
</dbReference>
<reference evidence="5" key="1">
    <citation type="submission" date="2024-03" db="EMBL/GenBank/DDBJ databases">
        <title>Complete genome sequence of Mycoplasma felifaucium Z921 isolated from the trachea of a cheetah.</title>
        <authorList>
            <person name="Spergser J."/>
        </authorList>
    </citation>
    <scope>NUCLEOTIDE SEQUENCE [LARGE SCALE GENOMIC DNA]</scope>
    <source>
        <strain evidence="5">Z921</strain>
    </source>
</reference>
<feature type="signal peptide" evidence="4">
    <location>
        <begin position="1"/>
        <end position="25"/>
    </location>
</feature>
<keyword evidence="2" id="KW-0378">Hydrolase</keyword>
<feature type="chain" id="PRO_5047157231" evidence="4">
    <location>
        <begin position="26"/>
        <end position="365"/>
    </location>
</feature>
<keyword evidence="5" id="KW-0255">Endonuclease</keyword>
<feature type="compositionally biased region" description="Basic and acidic residues" evidence="3">
    <location>
        <begin position="29"/>
        <end position="39"/>
    </location>
</feature>
<feature type="compositionally biased region" description="Polar residues" evidence="3">
    <location>
        <begin position="40"/>
        <end position="58"/>
    </location>
</feature>
<proteinExistence type="predicted"/>
<dbReference type="InterPro" id="IPR007346">
    <property type="entry name" value="Endonuclease-I"/>
</dbReference>
<dbReference type="InterPro" id="IPR044925">
    <property type="entry name" value="His-Me_finger_sf"/>
</dbReference>
<organism evidence="5 6">
    <name type="scientific">Mycoplasmopsis felifaucium</name>
    <dbReference type="NCBI Taxonomy" id="35768"/>
    <lineage>
        <taxon>Bacteria</taxon>
        <taxon>Bacillati</taxon>
        <taxon>Mycoplasmatota</taxon>
        <taxon>Mycoplasmoidales</taxon>
        <taxon>Metamycoplasmataceae</taxon>
        <taxon>Mycoplasmopsis</taxon>
    </lineage>
</organism>
<dbReference type="RefSeq" id="WP_338822613.1">
    <property type="nucleotide sequence ID" value="NZ_CP148067.1"/>
</dbReference>
<protein>
    <submittedName>
        <fullName evidence="5">Endonuclease</fullName>
    </submittedName>
</protein>
<dbReference type="Pfam" id="PF04231">
    <property type="entry name" value="Endonuclease_1"/>
    <property type="match status" value="1"/>
</dbReference>
<keyword evidence="6" id="KW-1185">Reference proteome</keyword>